<evidence type="ECO:0000256" key="6">
    <source>
        <dbReference type="ARBA" id="ARBA00023004"/>
    </source>
</evidence>
<reference evidence="10 11" key="1">
    <citation type="journal article" date="2015" name="Mol. Plant Microbe Interact.">
        <title>Genome, transcriptome, and functional analyses of Penicillium expansum provide new insights into secondary metabolism and pathogenicity.</title>
        <authorList>
            <person name="Ballester A.R."/>
            <person name="Marcet-Houben M."/>
            <person name="Levin E."/>
            <person name="Sela N."/>
            <person name="Selma-Lazaro C."/>
            <person name="Carmona L."/>
            <person name="Wisniewski M."/>
            <person name="Droby S."/>
            <person name="Gonzalez-Candelas L."/>
            <person name="Gabaldon T."/>
        </authorList>
    </citation>
    <scope>NUCLEOTIDE SEQUENCE [LARGE SCALE GENOMIC DNA]</scope>
    <source>
        <strain evidence="10 11">MD-8</strain>
    </source>
</reference>
<dbReference type="InterPro" id="IPR050121">
    <property type="entry name" value="Cytochrome_P450_monoxygenase"/>
</dbReference>
<dbReference type="FunFam" id="1.10.630.10:FF:000047">
    <property type="entry name" value="Cytochrome P450 monooxygenase"/>
    <property type="match status" value="1"/>
</dbReference>
<dbReference type="PROSITE" id="PS00086">
    <property type="entry name" value="CYTOCHROME_P450"/>
    <property type="match status" value="1"/>
</dbReference>
<evidence type="ECO:0000256" key="1">
    <source>
        <dbReference type="ARBA" id="ARBA00001971"/>
    </source>
</evidence>
<comment type="caution">
    <text evidence="10">The sequence shown here is derived from an EMBL/GenBank/DDBJ whole genome shotgun (WGS) entry which is preliminary data.</text>
</comment>
<dbReference type="InterPro" id="IPR036396">
    <property type="entry name" value="Cyt_P450_sf"/>
</dbReference>
<dbReference type="GO" id="GO:0016705">
    <property type="term" value="F:oxidoreductase activity, acting on paired donors, with incorporation or reduction of molecular oxygen"/>
    <property type="evidence" value="ECO:0007669"/>
    <property type="project" value="InterPro"/>
</dbReference>
<feature type="region of interest" description="Disordered" evidence="9">
    <location>
        <begin position="182"/>
        <end position="260"/>
    </location>
</feature>
<sequence>MIDFLCIYPMCLDDRRRNTRIELGTDLLSSHTYPALTGNHDSSQILMQSDCVPNSTKMMPEITSSDAESVPVPCIPLKRTFDQMDAAMEEASDFTRRLSPASSIPAPVIRASGLPDIPDFLLLDSVIGADINHRKESILLSPVLAPIAEESSEDSDGEDLNLLIPESTASLAEIEFSNLKSDLLTPHSSPPAPMNPPTMSVPEVGHDRPIIAPSPTPSLPVNSLSPDNHDNNGDTSSVASTSDDSDSVFDDGQSENTSSYTASLLSDVKNYAYENGRRYHSYREGHYVLPNDEPEQDRQDLLHHVRNLVLNGRLFRAPLDNHIQRALDIGTGTGIWAIDFADSFPSAEVTGTDLSPIQPSWVPPNLRFVVDDAESQWLYSPSRPFDFIHARDLGGAIADWPRLMRQSYEHLRPGGWVELQEFEVMLKSDDDSIRLAPALCEFLERLTQASEAFHRPMNIAEGHRQRLVEAGFEDVRDEVYKVPSSVWARDPVQKEIGRYNQCSLLMAVESYSLALFTRVLGWSNNDTQVFLAGVRKDLKNPAVHTYCKLHVVYAFGARPQGACTIYTFCWSPLRHFPGPKLWALSRIPSNLSVLRGYNHLDILALHKKYGPILRLGPNELAFNTAQAFRDIYGTRPGGCFPKNRSNYIAPVNGVDHLLCAVDDATHARQKRLLAHAFSEKALRDQEGLINGYVDTLINKLRSQVRQGTSIVDIKSWMNFTTFDITGDLMFGESFDCLKDSQLHPWIKLIFNSMKALAYIGVVNQFPMLKGLLDLLLPREVKRVGQEHFDLSVQKVDRRLASNMARPDFMSAILQNGLSEEKGRYLESDRIMTRAEIHSNGFILIVAGSETSATLLSGCIFYLCKTPHVMSQLVAEIRSTFKQDTDMTFRAVEELKYMNAVIEETLRIYPPFVTSLSRLVPQGGAVVNGHFLPEDTTVACHHYASYHSESNFAIPDKFMPERWLGPDPVFENDKKDVLQPFSLGPRGCLGKHLANCEIRLILCKLLFHFDVDLRLESTNWADQKVYFLWDKPALMVTLKDRFPDAGVSGS</sequence>
<dbReference type="InterPro" id="IPR002401">
    <property type="entry name" value="Cyt_P450_E_grp-I"/>
</dbReference>
<organism evidence="10 11">
    <name type="scientific">Penicillium expansum</name>
    <name type="common">Blue mold rot fungus</name>
    <dbReference type="NCBI Taxonomy" id="27334"/>
    <lineage>
        <taxon>Eukaryota</taxon>
        <taxon>Fungi</taxon>
        <taxon>Dikarya</taxon>
        <taxon>Ascomycota</taxon>
        <taxon>Pezizomycotina</taxon>
        <taxon>Eurotiomycetes</taxon>
        <taxon>Eurotiomycetidae</taxon>
        <taxon>Eurotiales</taxon>
        <taxon>Aspergillaceae</taxon>
        <taxon>Penicillium</taxon>
    </lineage>
</organism>
<dbReference type="GO" id="GO:0004497">
    <property type="term" value="F:monooxygenase activity"/>
    <property type="evidence" value="ECO:0007669"/>
    <property type="project" value="UniProtKB-KW"/>
</dbReference>
<dbReference type="PANTHER" id="PTHR24305">
    <property type="entry name" value="CYTOCHROME P450"/>
    <property type="match status" value="1"/>
</dbReference>
<feature type="binding site" description="axial binding residue" evidence="8">
    <location>
        <position position="987"/>
    </location>
    <ligand>
        <name>heme</name>
        <dbReference type="ChEBI" id="CHEBI:30413"/>
    </ligand>
    <ligandPart>
        <name>Fe</name>
        <dbReference type="ChEBI" id="CHEBI:18248"/>
    </ligandPart>
</feature>
<dbReference type="SUPFAM" id="SSF48264">
    <property type="entry name" value="Cytochrome P450"/>
    <property type="match status" value="1"/>
</dbReference>
<evidence type="ECO:0000256" key="4">
    <source>
        <dbReference type="ARBA" id="ARBA00022723"/>
    </source>
</evidence>
<evidence type="ECO:0000256" key="3">
    <source>
        <dbReference type="ARBA" id="ARBA00022617"/>
    </source>
</evidence>
<dbReference type="GO" id="GO:0020037">
    <property type="term" value="F:heme binding"/>
    <property type="evidence" value="ECO:0007669"/>
    <property type="project" value="InterPro"/>
</dbReference>
<evidence type="ECO:0000256" key="5">
    <source>
        <dbReference type="ARBA" id="ARBA00023002"/>
    </source>
</evidence>
<dbReference type="GO" id="GO:0043386">
    <property type="term" value="P:mycotoxin biosynthetic process"/>
    <property type="evidence" value="ECO:0007669"/>
    <property type="project" value="UniProtKB-ARBA"/>
</dbReference>
<dbReference type="Gene3D" id="3.40.50.150">
    <property type="entry name" value="Vaccinia Virus protein VP39"/>
    <property type="match status" value="1"/>
</dbReference>
<evidence type="ECO:0000313" key="10">
    <source>
        <dbReference type="EMBL" id="KGO57974.1"/>
    </source>
</evidence>
<proteinExistence type="inferred from homology"/>
<dbReference type="InterPro" id="IPR017972">
    <property type="entry name" value="Cyt_P450_CS"/>
</dbReference>
<dbReference type="SUPFAM" id="SSF53335">
    <property type="entry name" value="S-adenosyl-L-methionine-dependent methyltransferases"/>
    <property type="match status" value="1"/>
</dbReference>
<dbReference type="Pfam" id="PF00067">
    <property type="entry name" value="p450"/>
    <property type="match status" value="1"/>
</dbReference>
<keyword evidence="3 8" id="KW-0349">Heme</keyword>
<dbReference type="GO" id="GO:0005506">
    <property type="term" value="F:iron ion binding"/>
    <property type="evidence" value="ECO:0007669"/>
    <property type="project" value="InterPro"/>
</dbReference>
<dbReference type="PRINTS" id="PR00385">
    <property type="entry name" value="P450"/>
</dbReference>
<feature type="compositionally biased region" description="Acidic residues" evidence="9">
    <location>
        <begin position="243"/>
        <end position="253"/>
    </location>
</feature>
<dbReference type="HOGENOM" id="CLU_291191_0_0_1"/>
<dbReference type="Pfam" id="PF13489">
    <property type="entry name" value="Methyltransf_23"/>
    <property type="match status" value="1"/>
</dbReference>
<dbReference type="InterPro" id="IPR001128">
    <property type="entry name" value="Cyt_P450"/>
</dbReference>
<keyword evidence="6 8" id="KW-0408">Iron</keyword>
<dbReference type="Proteomes" id="UP000030143">
    <property type="component" value="Unassembled WGS sequence"/>
</dbReference>
<dbReference type="AlphaFoldDB" id="A0A0A2KWM8"/>
<dbReference type="CDD" id="cd02440">
    <property type="entry name" value="AdoMet_MTases"/>
    <property type="match status" value="1"/>
</dbReference>
<dbReference type="PhylomeDB" id="A0A0A2KWM8"/>
<keyword evidence="11" id="KW-1185">Reference proteome</keyword>
<dbReference type="RefSeq" id="XP_016599550.1">
    <property type="nucleotide sequence ID" value="XM_016741379.1"/>
</dbReference>
<dbReference type="VEuPathDB" id="FungiDB:PEXP_018790"/>
<dbReference type="CDD" id="cd11058">
    <property type="entry name" value="CYP60B-like"/>
    <property type="match status" value="1"/>
</dbReference>
<keyword evidence="5" id="KW-0560">Oxidoreductase</keyword>
<dbReference type="InterPro" id="IPR029063">
    <property type="entry name" value="SAM-dependent_MTases_sf"/>
</dbReference>
<dbReference type="EMBL" id="JQFZ01000133">
    <property type="protein sequence ID" value="KGO57974.1"/>
    <property type="molecule type" value="Genomic_DNA"/>
</dbReference>
<gene>
    <name evidence="10" type="ORF">PEX2_041040</name>
</gene>
<dbReference type="GeneID" id="27676798"/>
<evidence type="ECO:0000256" key="2">
    <source>
        <dbReference type="ARBA" id="ARBA00010617"/>
    </source>
</evidence>
<evidence type="ECO:0000256" key="8">
    <source>
        <dbReference type="PIRSR" id="PIRSR602401-1"/>
    </source>
</evidence>
<dbReference type="Gene3D" id="1.10.630.10">
    <property type="entry name" value="Cytochrome P450"/>
    <property type="match status" value="1"/>
</dbReference>
<dbReference type="PANTHER" id="PTHR24305:SF210">
    <property type="entry name" value="CYTOCHROME P450 MONOOXYGENASE ASQL-RELATED"/>
    <property type="match status" value="1"/>
</dbReference>
<dbReference type="STRING" id="27334.A0A0A2KWM8"/>
<evidence type="ECO:0000313" key="11">
    <source>
        <dbReference type="Proteomes" id="UP000030143"/>
    </source>
</evidence>
<keyword evidence="4 8" id="KW-0479">Metal-binding</keyword>
<protein>
    <submittedName>
        <fullName evidence="10">Cytochrome P450, E-class, group I</fullName>
    </submittedName>
</protein>
<dbReference type="PRINTS" id="PR00463">
    <property type="entry name" value="EP450I"/>
</dbReference>
<dbReference type="OrthoDB" id="1470350at2759"/>
<evidence type="ECO:0000256" key="9">
    <source>
        <dbReference type="SAM" id="MobiDB-lite"/>
    </source>
</evidence>
<accession>A0A0A2KWM8</accession>
<comment type="cofactor">
    <cofactor evidence="1 8">
        <name>heme</name>
        <dbReference type="ChEBI" id="CHEBI:30413"/>
    </cofactor>
</comment>
<keyword evidence="7" id="KW-0503">Monooxygenase</keyword>
<evidence type="ECO:0000256" key="7">
    <source>
        <dbReference type="ARBA" id="ARBA00023033"/>
    </source>
</evidence>
<comment type="similarity">
    <text evidence="2">Belongs to the cytochrome P450 family.</text>
</comment>
<name>A0A0A2KWM8_PENEN</name>